<sequence>MRNVVVAGPDAAIEGMRDGAVVMVGGFGGAGLPRRLITAVLDAGVRDLTVISNNAGAGGVDLAAWFEARIVRKIVCSYPRNAEAFAEQYRAGSVELELVPQGTLVERIRAGGAGLGGFLSPVGVGTRFAEGKQIIEVGGKPYLLEVPLKADFALLRGRAADTLGNVVYNKTARNHQAVMATAAETVVVEVAEILAPGALDPEAIVTPCIFVDRVFLQEAV</sequence>
<dbReference type="PROSITE" id="PS01273">
    <property type="entry name" value="COA_TRANSF_1"/>
    <property type="match status" value="1"/>
</dbReference>
<keyword evidence="4" id="KW-1185">Reference proteome</keyword>
<dbReference type="RefSeq" id="WP_094854516.1">
    <property type="nucleotide sequence ID" value="NZ_NEVM01000005.1"/>
</dbReference>
<dbReference type="PANTHER" id="PTHR13707">
    <property type="entry name" value="KETOACID-COENZYME A TRANSFERASE"/>
    <property type="match status" value="1"/>
</dbReference>
<dbReference type="OrthoDB" id="9777193at2"/>
<evidence type="ECO:0000313" key="4">
    <source>
        <dbReference type="Proteomes" id="UP000216020"/>
    </source>
</evidence>
<evidence type="ECO:0000313" key="3">
    <source>
        <dbReference type="EMBL" id="OZI30079.1"/>
    </source>
</evidence>
<dbReference type="SUPFAM" id="SSF100950">
    <property type="entry name" value="NagB/RpiA/CoA transferase-like"/>
    <property type="match status" value="1"/>
</dbReference>
<dbReference type="InterPro" id="IPR037171">
    <property type="entry name" value="NagB/RpiA_transferase-like"/>
</dbReference>
<dbReference type="InterPro" id="IPR004163">
    <property type="entry name" value="CoA_transf_BS"/>
</dbReference>
<dbReference type="SMART" id="SM00882">
    <property type="entry name" value="CoA_trans"/>
    <property type="match status" value="1"/>
</dbReference>
<comment type="caution">
    <text evidence="3">The sequence shown here is derived from an EMBL/GenBank/DDBJ whole genome shotgun (WGS) entry which is preliminary data.</text>
</comment>
<dbReference type="EMBL" id="NEVM01000005">
    <property type="protein sequence ID" value="OZI30079.1"/>
    <property type="molecule type" value="Genomic_DNA"/>
</dbReference>
<keyword evidence="2 3" id="KW-0808">Transferase</keyword>
<protein>
    <submittedName>
        <fullName evidence="3">3-oxoadipate CoA-transferase</fullName>
    </submittedName>
</protein>
<dbReference type="InterPro" id="IPR012792">
    <property type="entry name" value="3-oxoacid_CoA-transf_A"/>
</dbReference>
<dbReference type="GO" id="GO:0008410">
    <property type="term" value="F:CoA-transferase activity"/>
    <property type="evidence" value="ECO:0007669"/>
    <property type="project" value="InterPro"/>
</dbReference>
<name>A0A261RYD2_9BORD</name>
<evidence type="ECO:0000256" key="2">
    <source>
        <dbReference type="ARBA" id="ARBA00022679"/>
    </source>
</evidence>
<organism evidence="3 4">
    <name type="scientific">Bordetella genomosp. 10</name>
    <dbReference type="NCBI Taxonomy" id="1416804"/>
    <lineage>
        <taxon>Bacteria</taxon>
        <taxon>Pseudomonadati</taxon>
        <taxon>Pseudomonadota</taxon>
        <taxon>Betaproteobacteria</taxon>
        <taxon>Burkholderiales</taxon>
        <taxon>Alcaligenaceae</taxon>
        <taxon>Bordetella</taxon>
    </lineage>
</organism>
<dbReference type="NCBIfam" id="TIGR02429">
    <property type="entry name" value="pcaI_scoA_fam"/>
    <property type="match status" value="1"/>
</dbReference>
<dbReference type="Gene3D" id="3.40.1080.10">
    <property type="entry name" value="Glutaconate Coenzyme A-transferase"/>
    <property type="match status" value="1"/>
</dbReference>
<gene>
    <name evidence="3" type="ORF">CAL29_18590</name>
</gene>
<dbReference type="InterPro" id="IPR004165">
    <property type="entry name" value="CoA_trans_fam_I"/>
</dbReference>
<reference evidence="4" key="1">
    <citation type="submission" date="2017-05" db="EMBL/GenBank/DDBJ databases">
        <title>Complete and WGS of Bordetella genogroups.</title>
        <authorList>
            <person name="Spilker T."/>
            <person name="Lipuma J."/>
        </authorList>
    </citation>
    <scope>NUCLEOTIDE SEQUENCE [LARGE SCALE GENOMIC DNA]</scope>
    <source>
        <strain evidence="4">AU16122</strain>
    </source>
</reference>
<evidence type="ECO:0000256" key="1">
    <source>
        <dbReference type="ARBA" id="ARBA00005612"/>
    </source>
</evidence>
<accession>A0A261RYD2</accession>
<dbReference type="PANTHER" id="PTHR13707:SF60">
    <property type="entry name" value="ACETATE COA-TRANSFERASE SUBUNIT ALPHA"/>
    <property type="match status" value="1"/>
</dbReference>
<proteinExistence type="inferred from homology"/>
<dbReference type="Pfam" id="PF01144">
    <property type="entry name" value="CoA_trans"/>
    <property type="match status" value="1"/>
</dbReference>
<dbReference type="AlphaFoldDB" id="A0A261RYD2"/>
<comment type="similarity">
    <text evidence="1">Belongs to the 3-oxoacid CoA-transferase subunit A family.</text>
</comment>
<dbReference type="Proteomes" id="UP000216020">
    <property type="component" value="Unassembled WGS sequence"/>
</dbReference>